<reference evidence="4" key="1">
    <citation type="submission" date="2016-06" db="UniProtKB">
        <authorList>
            <consortium name="WormBaseParasite"/>
        </authorList>
    </citation>
    <scope>IDENTIFICATION</scope>
</reference>
<feature type="compositionally biased region" description="Low complexity" evidence="1">
    <location>
        <begin position="297"/>
        <end position="310"/>
    </location>
</feature>
<evidence type="ECO:0000313" key="4">
    <source>
        <dbReference type="WBParaSite" id="ECPE_0000255701-mRNA-1"/>
    </source>
</evidence>
<dbReference type="AlphaFoldDB" id="A0A183A6H2"/>
<proteinExistence type="predicted"/>
<evidence type="ECO:0000313" key="2">
    <source>
        <dbReference type="EMBL" id="VDP66791.1"/>
    </source>
</evidence>
<feature type="region of interest" description="Disordered" evidence="1">
    <location>
        <begin position="297"/>
        <end position="319"/>
    </location>
</feature>
<protein>
    <submittedName>
        <fullName evidence="4">Tensin</fullName>
    </submittedName>
</protein>
<organism evidence="4">
    <name type="scientific">Echinostoma caproni</name>
    <dbReference type="NCBI Taxonomy" id="27848"/>
    <lineage>
        <taxon>Eukaryota</taxon>
        <taxon>Metazoa</taxon>
        <taxon>Spiralia</taxon>
        <taxon>Lophotrochozoa</taxon>
        <taxon>Platyhelminthes</taxon>
        <taxon>Trematoda</taxon>
        <taxon>Digenea</taxon>
        <taxon>Plagiorchiida</taxon>
        <taxon>Echinostomata</taxon>
        <taxon>Echinostomatoidea</taxon>
        <taxon>Echinostomatidae</taxon>
        <taxon>Echinostoma</taxon>
    </lineage>
</organism>
<name>A0A183A6H2_9TREM</name>
<keyword evidence="3" id="KW-1185">Reference proteome</keyword>
<evidence type="ECO:0000256" key="1">
    <source>
        <dbReference type="SAM" id="MobiDB-lite"/>
    </source>
</evidence>
<reference evidence="2 3" key="2">
    <citation type="submission" date="2018-11" db="EMBL/GenBank/DDBJ databases">
        <authorList>
            <consortium name="Pathogen Informatics"/>
        </authorList>
    </citation>
    <scope>NUCLEOTIDE SEQUENCE [LARGE SCALE GENOMIC DNA]</scope>
    <source>
        <strain evidence="2 3">Egypt</strain>
    </source>
</reference>
<accession>A0A183A6H2</accession>
<dbReference type="Proteomes" id="UP000272942">
    <property type="component" value="Unassembled WGS sequence"/>
</dbReference>
<feature type="compositionally biased region" description="Low complexity" evidence="1">
    <location>
        <begin position="234"/>
        <end position="258"/>
    </location>
</feature>
<evidence type="ECO:0000313" key="3">
    <source>
        <dbReference type="Proteomes" id="UP000272942"/>
    </source>
</evidence>
<dbReference type="EMBL" id="UZAN01039694">
    <property type="protein sequence ID" value="VDP66791.1"/>
    <property type="molecule type" value="Genomic_DNA"/>
</dbReference>
<dbReference type="WBParaSite" id="ECPE_0000255701-mRNA-1">
    <property type="protein sequence ID" value="ECPE_0000255701-mRNA-1"/>
    <property type="gene ID" value="ECPE_0000255701"/>
</dbReference>
<feature type="region of interest" description="Disordered" evidence="1">
    <location>
        <begin position="66"/>
        <end position="98"/>
    </location>
</feature>
<gene>
    <name evidence="2" type="ORF">ECPE_LOCUS2557</name>
</gene>
<feature type="region of interest" description="Disordered" evidence="1">
    <location>
        <begin position="226"/>
        <end position="280"/>
    </location>
</feature>
<sequence length="447" mass="47089">MIRWHSCINTAPQPTTCTVGLISMSQSIGSSSALIQEESAFMDPRTDRLSVTHRWPSVHPGSQLAPVGHSYLAVPNSPHPIPPPPEYPPPPLPTGPNDWIASGDRQEQHLSFPSTGNGYSDTRALSPEEQRLLFCGTKTEQSNPSSTSAYYASGGIYAQTEANTSLVPYTVTKNTSHPPFNTSSTNYFRGLDTTYGAPGLVTQNYQVNAYGGAAAVVQERSQPAFIHRPHRSHSSGLRSGEGSSSGRSTTSGLGSGSTKFTNGGRLPDASTSGRGDRNHNSTCFKCLTVSRIADLSRGSISGSDSSSGSGARVSHKQQQISSMINSVNLSTNPERLKLLPVGASPSTHPVLTSANSSHPFANNHGHPSITNAELMSSVSSNCVSQPPPLHAVPLHSTGSVYPHHPIRTAEHGPLVVCNPGVNDSSVSTSSAGVLLNRMDQLNNGTIG</sequence>
<feature type="compositionally biased region" description="Pro residues" evidence="1">
    <location>
        <begin position="77"/>
        <end position="94"/>
    </location>
</feature>